<evidence type="ECO:0000256" key="1">
    <source>
        <dbReference type="SAM" id="MobiDB-lite"/>
    </source>
</evidence>
<accession>A0A5P2CN87</accession>
<evidence type="ECO:0000313" key="2">
    <source>
        <dbReference type="EMBL" id="QES44366.1"/>
    </source>
</evidence>
<dbReference type="EMBL" id="CP029191">
    <property type="protein sequence ID" value="QES44366.1"/>
    <property type="molecule type" value="Genomic_DNA"/>
</dbReference>
<gene>
    <name evidence="2" type="ORF">DEJ49_28200</name>
</gene>
<protein>
    <submittedName>
        <fullName evidence="2">Uncharacterized protein</fullName>
    </submittedName>
</protein>
<feature type="compositionally biased region" description="Low complexity" evidence="1">
    <location>
        <begin position="32"/>
        <end position="44"/>
    </location>
</feature>
<feature type="compositionally biased region" description="Pro residues" evidence="1">
    <location>
        <begin position="1"/>
        <end position="14"/>
    </location>
</feature>
<name>A0A5P2CN87_STRVZ</name>
<evidence type="ECO:0000313" key="3">
    <source>
        <dbReference type="Proteomes" id="UP000324015"/>
    </source>
</evidence>
<sequence length="81" mass="8565">MQPAPAPAPAPRPAPAETKAPAPARAEHAEPGSEPGLAPEAAAPADLDDLARRLLAPLSRLLRAELRSDRERVGRLRDHGR</sequence>
<reference evidence="2 3" key="1">
    <citation type="submission" date="2018-05" db="EMBL/GenBank/DDBJ databases">
        <title>Streptomyces venezuelae.</title>
        <authorList>
            <person name="Kim W."/>
            <person name="Lee N."/>
            <person name="Cho B.-K."/>
        </authorList>
    </citation>
    <scope>NUCLEOTIDE SEQUENCE [LARGE SCALE GENOMIC DNA]</scope>
    <source>
        <strain evidence="2 3">ATCC 14585</strain>
    </source>
</reference>
<feature type="compositionally biased region" description="Low complexity" evidence="1">
    <location>
        <begin position="15"/>
        <end position="24"/>
    </location>
</feature>
<dbReference type="Proteomes" id="UP000324015">
    <property type="component" value="Chromosome"/>
</dbReference>
<dbReference type="AlphaFoldDB" id="A0A5P2CN87"/>
<organism evidence="2 3">
    <name type="scientific">Streptomyces venezuelae</name>
    <dbReference type="NCBI Taxonomy" id="54571"/>
    <lineage>
        <taxon>Bacteria</taxon>
        <taxon>Bacillati</taxon>
        <taxon>Actinomycetota</taxon>
        <taxon>Actinomycetes</taxon>
        <taxon>Kitasatosporales</taxon>
        <taxon>Streptomycetaceae</taxon>
        <taxon>Streptomyces</taxon>
    </lineage>
</organism>
<proteinExistence type="predicted"/>
<feature type="region of interest" description="Disordered" evidence="1">
    <location>
        <begin position="1"/>
        <end position="44"/>
    </location>
</feature>